<evidence type="ECO:0000259" key="3">
    <source>
        <dbReference type="Pfam" id="PF04167"/>
    </source>
</evidence>
<protein>
    <recommendedName>
        <fullName evidence="3">DUF402 domain-containing protein</fullName>
    </recommendedName>
</protein>
<dbReference type="SUPFAM" id="SSF159234">
    <property type="entry name" value="FomD-like"/>
    <property type="match status" value="1"/>
</dbReference>
<name>A0A919U7C0_9ACTN</name>
<dbReference type="EMBL" id="BONQ01000036">
    <property type="protein sequence ID" value="GIG44412.1"/>
    <property type="molecule type" value="Genomic_DNA"/>
</dbReference>
<evidence type="ECO:0000313" key="5">
    <source>
        <dbReference type="Proteomes" id="UP000660611"/>
    </source>
</evidence>
<dbReference type="PANTHER" id="PTHR39159">
    <property type="match status" value="1"/>
</dbReference>
<keyword evidence="1" id="KW-0378">Hydrolase</keyword>
<dbReference type="InterPro" id="IPR035930">
    <property type="entry name" value="FomD-like_sf"/>
</dbReference>
<comment type="caution">
    <text evidence="4">The sequence shown here is derived from an EMBL/GenBank/DDBJ whole genome shotgun (WGS) entry which is preliminary data.</text>
</comment>
<evidence type="ECO:0000256" key="2">
    <source>
        <dbReference type="SAM" id="MobiDB-lite"/>
    </source>
</evidence>
<keyword evidence="5" id="KW-1185">Reference proteome</keyword>
<dbReference type="Gene3D" id="2.40.380.10">
    <property type="entry name" value="FomD-like"/>
    <property type="match status" value="1"/>
</dbReference>
<evidence type="ECO:0000313" key="4">
    <source>
        <dbReference type="EMBL" id="GIG44412.1"/>
    </source>
</evidence>
<dbReference type="GO" id="GO:0016787">
    <property type="term" value="F:hydrolase activity"/>
    <property type="evidence" value="ECO:0007669"/>
    <property type="project" value="UniProtKB-KW"/>
</dbReference>
<dbReference type="InterPro" id="IPR007295">
    <property type="entry name" value="DUF402"/>
</dbReference>
<sequence length="217" mass="25061">MALSSGRVILHRHFARDALVWAPLTRVVADDELGLRLWMPTGSPVIREVTVDGRGPREMPFAEWVQTPKKLIQDIYRGPGTLKFNPRGAAYSVWWLFDPAGRFRAWYVNLEEPSVTWDDGAVAGVDLTDQDLDIWVWPDRRWDWKDEDELTERLAFPDHYWVGDAEAVWEQGRRVVPAIEAGAWPFDGTWTDYRPPADWSVPPPPVTEGWDRPRERG</sequence>
<feature type="domain" description="DUF402" evidence="3">
    <location>
        <begin position="53"/>
        <end position="183"/>
    </location>
</feature>
<gene>
    <name evidence="4" type="ORF">Dsi01nite_024530</name>
</gene>
<organism evidence="4 5">
    <name type="scientific">Dactylosporangium siamense</name>
    <dbReference type="NCBI Taxonomy" id="685454"/>
    <lineage>
        <taxon>Bacteria</taxon>
        <taxon>Bacillati</taxon>
        <taxon>Actinomycetota</taxon>
        <taxon>Actinomycetes</taxon>
        <taxon>Micromonosporales</taxon>
        <taxon>Micromonosporaceae</taxon>
        <taxon>Dactylosporangium</taxon>
    </lineage>
</organism>
<dbReference type="RefSeq" id="WP_203846240.1">
    <property type="nucleotide sequence ID" value="NZ_BAAAVW010000001.1"/>
</dbReference>
<reference evidence="4" key="1">
    <citation type="submission" date="2021-01" db="EMBL/GenBank/DDBJ databases">
        <title>Whole genome shotgun sequence of Dactylosporangium siamense NBRC 106093.</title>
        <authorList>
            <person name="Komaki H."/>
            <person name="Tamura T."/>
        </authorList>
    </citation>
    <scope>NUCLEOTIDE SEQUENCE</scope>
    <source>
        <strain evidence="4">NBRC 106093</strain>
    </source>
</reference>
<dbReference type="Proteomes" id="UP000660611">
    <property type="component" value="Unassembled WGS sequence"/>
</dbReference>
<dbReference type="Pfam" id="PF04167">
    <property type="entry name" value="DUF402"/>
    <property type="match status" value="1"/>
</dbReference>
<proteinExistence type="predicted"/>
<dbReference type="AlphaFoldDB" id="A0A919U7C0"/>
<evidence type="ECO:0000256" key="1">
    <source>
        <dbReference type="ARBA" id="ARBA00022801"/>
    </source>
</evidence>
<feature type="region of interest" description="Disordered" evidence="2">
    <location>
        <begin position="195"/>
        <end position="217"/>
    </location>
</feature>
<dbReference type="PANTHER" id="PTHR39159:SF1">
    <property type="entry name" value="UPF0374 PROTEIN YGAC"/>
    <property type="match status" value="1"/>
</dbReference>
<accession>A0A919U7C0</accession>
<dbReference type="InterPro" id="IPR050212">
    <property type="entry name" value="Ntdp-like"/>
</dbReference>